<keyword evidence="3" id="KW-1185">Reference proteome</keyword>
<accession>A0A2U1PC69</accession>
<dbReference type="EMBL" id="PKPP01001359">
    <property type="protein sequence ID" value="PWA83354.1"/>
    <property type="molecule type" value="Genomic_DNA"/>
</dbReference>
<dbReference type="Proteomes" id="UP000245207">
    <property type="component" value="Unassembled WGS sequence"/>
</dbReference>
<feature type="compositionally biased region" description="Polar residues" evidence="1">
    <location>
        <begin position="336"/>
        <end position="361"/>
    </location>
</feature>
<evidence type="ECO:0000313" key="2">
    <source>
        <dbReference type="EMBL" id="PWA83354.1"/>
    </source>
</evidence>
<reference evidence="2 3" key="1">
    <citation type="journal article" date="2018" name="Mol. Plant">
        <title>The genome of Artemisia annua provides insight into the evolution of Asteraceae family and artemisinin biosynthesis.</title>
        <authorList>
            <person name="Shen Q."/>
            <person name="Zhang L."/>
            <person name="Liao Z."/>
            <person name="Wang S."/>
            <person name="Yan T."/>
            <person name="Shi P."/>
            <person name="Liu M."/>
            <person name="Fu X."/>
            <person name="Pan Q."/>
            <person name="Wang Y."/>
            <person name="Lv Z."/>
            <person name="Lu X."/>
            <person name="Zhang F."/>
            <person name="Jiang W."/>
            <person name="Ma Y."/>
            <person name="Chen M."/>
            <person name="Hao X."/>
            <person name="Li L."/>
            <person name="Tang Y."/>
            <person name="Lv G."/>
            <person name="Zhou Y."/>
            <person name="Sun X."/>
            <person name="Brodelius P.E."/>
            <person name="Rose J.K.C."/>
            <person name="Tang K."/>
        </authorList>
    </citation>
    <scope>NUCLEOTIDE SEQUENCE [LARGE SCALE GENOMIC DNA]</scope>
    <source>
        <strain evidence="3">cv. Huhao1</strain>
        <tissue evidence="2">Leaf</tissue>
    </source>
</reference>
<protein>
    <submittedName>
        <fullName evidence="2">Uncharacterized protein</fullName>
    </submittedName>
</protein>
<feature type="region of interest" description="Disordered" evidence="1">
    <location>
        <begin position="1"/>
        <end position="54"/>
    </location>
</feature>
<feature type="compositionally biased region" description="Low complexity" evidence="1">
    <location>
        <begin position="10"/>
        <end position="30"/>
    </location>
</feature>
<feature type="compositionally biased region" description="Basic and acidic residues" evidence="1">
    <location>
        <begin position="311"/>
        <end position="321"/>
    </location>
</feature>
<feature type="compositionally biased region" description="Polar residues" evidence="1">
    <location>
        <begin position="31"/>
        <end position="54"/>
    </location>
</feature>
<dbReference type="AlphaFoldDB" id="A0A2U1PC69"/>
<evidence type="ECO:0000256" key="1">
    <source>
        <dbReference type="SAM" id="MobiDB-lite"/>
    </source>
</evidence>
<organism evidence="2 3">
    <name type="scientific">Artemisia annua</name>
    <name type="common">Sweet wormwood</name>
    <dbReference type="NCBI Taxonomy" id="35608"/>
    <lineage>
        <taxon>Eukaryota</taxon>
        <taxon>Viridiplantae</taxon>
        <taxon>Streptophyta</taxon>
        <taxon>Embryophyta</taxon>
        <taxon>Tracheophyta</taxon>
        <taxon>Spermatophyta</taxon>
        <taxon>Magnoliopsida</taxon>
        <taxon>eudicotyledons</taxon>
        <taxon>Gunneridae</taxon>
        <taxon>Pentapetalae</taxon>
        <taxon>asterids</taxon>
        <taxon>campanulids</taxon>
        <taxon>Asterales</taxon>
        <taxon>Asteraceae</taxon>
        <taxon>Asteroideae</taxon>
        <taxon>Anthemideae</taxon>
        <taxon>Artemisiinae</taxon>
        <taxon>Artemisia</taxon>
    </lineage>
</organism>
<sequence>MARFEKKQYTSSNTNPKPSSSKQIPKSQQSNTAPATSQTNPKRSYVNVLNGNDPPQTKTILKSVTLDESDLIDTSDTTNVILAKVRDIHLIPNINIVLNKEGFYNFHCKYIGGLWLWIEFDSHEACLKMHSNSEMSWYFTHLKHVHQNFVLDERVVWIEISGLPLNAWCPKAFKKIAGIWGTPLFVDEDPNETVSLGRICIKTKIHGHIDDLCKVVILGKTHNVFVKEFADWNPDIKDLDTLTSSTSDQEQSIKQDEELSENGFHDKEEGEIPNTDVNEEEENVKDTPWNDGNEFDYPENKQETSFPENKQSPKENSENLRGDSNSISKPPGFENFNLNQTSHCSSAPVKSSRISKSQSKPLPNHGSMIEAFVSQIEMGKVLGYDMEGSKNDLKKFIDSLGASQGKS</sequence>
<name>A0A2U1PC69_ARTAN</name>
<dbReference type="OrthoDB" id="999103at2759"/>
<feature type="region of interest" description="Disordered" evidence="1">
    <location>
        <begin position="241"/>
        <end position="366"/>
    </location>
</feature>
<feature type="compositionally biased region" description="Polar residues" evidence="1">
    <location>
        <begin position="241"/>
        <end position="250"/>
    </location>
</feature>
<comment type="caution">
    <text evidence="2">The sequence shown here is derived from an EMBL/GenBank/DDBJ whole genome shotgun (WGS) entry which is preliminary data.</text>
</comment>
<gene>
    <name evidence="2" type="ORF">CTI12_AA169380</name>
</gene>
<proteinExistence type="predicted"/>
<feature type="compositionally biased region" description="Basic and acidic residues" evidence="1">
    <location>
        <begin position="251"/>
        <end position="270"/>
    </location>
</feature>
<evidence type="ECO:0000313" key="3">
    <source>
        <dbReference type="Proteomes" id="UP000245207"/>
    </source>
</evidence>